<keyword evidence="3 17" id="KW-0963">Cytoplasm</keyword>
<dbReference type="Pfam" id="PF00105">
    <property type="entry name" value="zf-C4"/>
    <property type="match status" value="1"/>
</dbReference>
<evidence type="ECO:0000256" key="9">
    <source>
        <dbReference type="ARBA" id="ARBA00023108"/>
    </source>
</evidence>
<dbReference type="GeneTree" id="ENSGT00940000158273"/>
<dbReference type="PRINTS" id="PR01288">
    <property type="entry name" value="PROXISOMEPAR"/>
</dbReference>
<dbReference type="GO" id="GO:0008270">
    <property type="term" value="F:zinc ion binding"/>
    <property type="evidence" value="ECO:0007669"/>
    <property type="project" value="UniProtKB-KW"/>
</dbReference>
<organism evidence="20 23">
    <name type="scientific">Clupea harengus</name>
    <name type="common">Atlantic herring</name>
    <dbReference type="NCBI Taxonomy" id="7950"/>
    <lineage>
        <taxon>Eukaryota</taxon>
        <taxon>Metazoa</taxon>
        <taxon>Chordata</taxon>
        <taxon>Craniata</taxon>
        <taxon>Vertebrata</taxon>
        <taxon>Euteleostomi</taxon>
        <taxon>Actinopterygii</taxon>
        <taxon>Neopterygii</taxon>
        <taxon>Teleostei</taxon>
        <taxon>Clupei</taxon>
        <taxon>Clupeiformes</taxon>
        <taxon>Clupeoidei</taxon>
        <taxon>Clupeidae</taxon>
        <taxon>Clupea</taxon>
    </lineage>
</organism>
<dbReference type="SMART" id="SM00430">
    <property type="entry name" value="HOLI"/>
    <property type="match status" value="1"/>
</dbReference>
<feature type="domain" description="NR LBD" evidence="19">
    <location>
        <begin position="211"/>
        <end position="484"/>
    </location>
</feature>
<dbReference type="RefSeq" id="XP_012682864.2">
    <property type="nucleotide sequence ID" value="XM_012827410.3"/>
</dbReference>
<dbReference type="GO" id="GO:0048511">
    <property type="term" value="P:rhythmic process"/>
    <property type="evidence" value="ECO:0007669"/>
    <property type="project" value="UniProtKB-KW"/>
</dbReference>
<dbReference type="Pfam" id="PF12577">
    <property type="entry name" value="PPARgamma_N"/>
    <property type="match status" value="1"/>
</dbReference>
<dbReference type="PANTHER" id="PTHR24082">
    <property type="entry name" value="NUCLEAR HORMONE RECEPTOR"/>
    <property type="match status" value="1"/>
</dbReference>
<dbReference type="RefSeq" id="XP_012682865.2">
    <property type="nucleotide sequence ID" value="XM_012827411.3"/>
</dbReference>
<dbReference type="InterPro" id="IPR001628">
    <property type="entry name" value="Znf_hrmn_rcpt"/>
</dbReference>
<dbReference type="GO" id="GO:0000978">
    <property type="term" value="F:RNA polymerase II cis-regulatory region sequence-specific DNA binding"/>
    <property type="evidence" value="ECO:0007669"/>
    <property type="project" value="TreeGrafter"/>
</dbReference>
<evidence type="ECO:0000256" key="2">
    <source>
        <dbReference type="ARBA" id="ARBA00018974"/>
    </source>
</evidence>
<dbReference type="SMART" id="SM00399">
    <property type="entry name" value="ZnF_C4"/>
    <property type="match status" value="1"/>
</dbReference>
<keyword evidence="9 17" id="KW-0090">Biological rhythms</keyword>
<protein>
    <recommendedName>
        <fullName evidence="2 17">Peroxisome proliferator-activated receptor gamma</fullName>
        <shortName evidence="17">PPAR-gamma</shortName>
    </recommendedName>
    <alternativeName>
        <fullName evidence="15 17">Nuclear receptor subfamily 1 group C member 3</fullName>
    </alternativeName>
</protein>
<comment type="similarity">
    <text evidence="1 17">Belongs to the nuclear hormone receptor family. NR1 subfamily.</text>
</comment>
<dbReference type="FunFam" id="3.30.50.10:FF:000010">
    <property type="entry name" value="Peroxisome proliferator-activated receptor gamma"/>
    <property type="match status" value="1"/>
</dbReference>
<dbReference type="GO" id="GO:0045944">
    <property type="term" value="P:positive regulation of transcription by RNA polymerase II"/>
    <property type="evidence" value="ECO:0007669"/>
    <property type="project" value="TreeGrafter"/>
</dbReference>
<dbReference type="PROSITE" id="PS00031">
    <property type="entry name" value="NUCLEAR_REC_DBD_1"/>
    <property type="match status" value="1"/>
</dbReference>
<dbReference type="CDD" id="cd06932">
    <property type="entry name" value="NR_LBD_PPAR"/>
    <property type="match status" value="1"/>
</dbReference>
<evidence type="ECO:0000256" key="11">
    <source>
        <dbReference type="ARBA" id="ARBA00023159"/>
    </source>
</evidence>
<comment type="subcellular location">
    <subcellularLocation>
        <location evidence="17">Cytoplasm</location>
    </subcellularLocation>
    <subcellularLocation>
        <location evidence="17">Nucleus</location>
    </subcellularLocation>
</comment>
<evidence type="ECO:0000256" key="4">
    <source>
        <dbReference type="ARBA" id="ARBA00022553"/>
    </source>
</evidence>
<dbReference type="GO" id="GO:0030154">
    <property type="term" value="P:cell differentiation"/>
    <property type="evidence" value="ECO:0007669"/>
    <property type="project" value="TreeGrafter"/>
</dbReference>
<dbReference type="GO" id="GO:0010629">
    <property type="term" value="P:negative regulation of gene expression"/>
    <property type="evidence" value="ECO:0007669"/>
    <property type="project" value="UniProtKB-ARBA"/>
</dbReference>
<dbReference type="PANTHER" id="PTHR24082:SF488">
    <property type="entry name" value="PEROXISOME PROLIFERATOR-ACTIVATED RECEPTOR GAMMA"/>
    <property type="match status" value="1"/>
</dbReference>
<dbReference type="InterPro" id="IPR001723">
    <property type="entry name" value="Nuclear_hrmn_rcpt"/>
</dbReference>
<dbReference type="InterPro" id="IPR000536">
    <property type="entry name" value="Nucl_hrmn_rcpt_lig-bd"/>
</dbReference>
<evidence type="ECO:0000313" key="20">
    <source>
        <dbReference type="Proteomes" id="UP000515152"/>
    </source>
</evidence>
<dbReference type="PRINTS" id="PR00047">
    <property type="entry name" value="STROIDFINGER"/>
</dbReference>
<dbReference type="KEGG" id="char:105900157"/>
<gene>
    <name evidence="21 22 23 24" type="primary">LOC105900157</name>
    <name evidence="17" type="synonym">PPARG</name>
</gene>
<dbReference type="Proteomes" id="UP000515152">
    <property type="component" value="Chromosome 4"/>
</dbReference>
<reference evidence="21 22" key="1">
    <citation type="submission" date="2025-04" db="UniProtKB">
        <authorList>
            <consortium name="RefSeq"/>
        </authorList>
    </citation>
    <scope>IDENTIFICATION</scope>
</reference>
<evidence type="ECO:0000256" key="13">
    <source>
        <dbReference type="ARBA" id="ARBA00023170"/>
    </source>
</evidence>
<dbReference type="GeneID" id="105900157"/>
<keyword evidence="10 16" id="KW-0238">DNA-binding</keyword>
<dbReference type="InterPro" id="IPR050234">
    <property type="entry name" value="Nuclear_hormone_rcpt_NR1"/>
</dbReference>
<dbReference type="InterPro" id="IPR022590">
    <property type="entry name" value="PPARgamma_N"/>
</dbReference>
<keyword evidence="7 16" id="KW-0862">Zinc</keyword>
<dbReference type="GO" id="GO:0004879">
    <property type="term" value="F:nuclear receptor activity"/>
    <property type="evidence" value="ECO:0007669"/>
    <property type="project" value="InterPro"/>
</dbReference>
<evidence type="ECO:0000256" key="17">
    <source>
        <dbReference type="RuleBase" id="RU364110"/>
    </source>
</evidence>
<evidence type="ECO:0000256" key="15">
    <source>
        <dbReference type="ARBA" id="ARBA00032721"/>
    </source>
</evidence>
<dbReference type="GO" id="GO:0006631">
    <property type="term" value="P:fatty acid metabolic process"/>
    <property type="evidence" value="ECO:0007669"/>
    <property type="project" value="TreeGrafter"/>
</dbReference>
<dbReference type="Gene3D" id="1.10.565.10">
    <property type="entry name" value="Retinoid X Receptor"/>
    <property type="match status" value="1"/>
</dbReference>
<dbReference type="GO" id="GO:0005737">
    <property type="term" value="C:cytoplasm"/>
    <property type="evidence" value="ECO:0007669"/>
    <property type="project" value="UniProtKB-SubCell"/>
</dbReference>
<dbReference type="GO" id="GO:0050728">
    <property type="term" value="P:negative regulation of inflammatory response"/>
    <property type="evidence" value="ECO:0007669"/>
    <property type="project" value="TreeGrafter"/>
</dbReference>
<accession>A0A6P3VW74</accession>
<keyword evidence="12 16" id="KW-0804">Transcription</keyword>
<name>A0A6P3VW74_CLUHA</name>
<proteinExistence type="inferred from homology"/>
<dbReference type="InterPro" id="IPR003074">
    <property type="entry name" value="1Cnucl_rcpt"/>
</dbReference>
<dbReference type="PRINTS" id="PR01291">
    <property type="entry name" value="PROXISOMPAGR"/>
</dbReference>
<evidence type="ECO:0000256" key="14">
    <source>
        <dbReference type="ARBA" id="ARBA00023242"/>
    </source>
</evidence>
<dbReference type="Pfam" id="PF00104">
    <property type="entry name" value="Hormone_recep"/>
    <property type="match status" value="1"/>
</dbReference>
<comment type="subunit">
    <text evidence="17">Heterodimer with other nuclear receptors.</text>
</comment>
<dbReference type="GO" id="GO:0005634">
    <property type="term" value="C:nucleus"/>
    <property type="evidence" value="ECO:0007669"/>
    <property type="project" value="UniProtKB-SubCell"/>
</dbReference>
<evidence type="ECO:0000256" key="16">
    <source>
        <dbReference type="RuleBase" id="RU004334"/>
    </source>
</evidence>
<dbReference type="GO" id="GO:0051049">
    <property type="term" value="P:regulation of transport"/>
    <property type="evidence" value="ECO:0007669"/>
    <property type="project" value="UniProtKB-ARBA"/>
</dbReference>
<evidence type="ECO:0000256" key="5">
    <source>
        <dbReference type="ARBA" id="ARBA00022723"/>
    </source>
</evidence>
<keyword evidence="6 16" id="KW-0863">Zinc-finger</keyword>
<evidence type="ECO:0000313" key="23">
    <source>
        <dbReference type="RefSeq" id="XP_012682866.2"/>
    </source>
</evidence>
<keyword evidence="8 16" id="KW-0805">Transcription regulation</keyword>
<dbReference type="PRINTS" id="PR00398">
    <property type="entry name" value="STRDHORMONER"/>
</dbReference>
<keyword evidence="4" id="KW-0597">Phosphoprotein</keyword>
<evidence type="ECO:0000256" key="12">
    <source>
        <dbReference type="ARBA" id="ARBA00023163"/>
    </source>
</evidence>
<dbReference type="PROSITE" id="PS51843">
    <property type="entry name" value="NR_LBD"/>
    <property type="match status" value="1"/>
</dbReference>
<keyword evidence="14 16" id="KW-0539">Nucleus</keyword>
<evidence type="ECO:0000256" key="10">
    <source>
        <dbReference type="ARBA" id="ARBA00023125"/>
    </source>
</evidence>
<dbReference type="GO" id="GO:0010887">
    <property type="term" value="P:negative regulation of cholesterol storage"/>
    <property type="evidence" value="ECO:0007669"/>
    <property type="project" value="TreeGrafter"/>
</dbReference>
<dbReference type="RefSeq" id="XP_012682866.2">
    <property type="nucleotide sequence ID" value="XM_012827412.3"/>
</dbReference>
<dbReference type="RefSeq" id="XP_031422771.1">
    <property type="nucleotide sequence ID" value="XM_031566911.2"/>
</dbReference>
<dbReference type="GO" id="GO:0009755">
    <property type="term" value="P:hormone-mediated signaling pathway"/>
    <property type="evidence" value="ECO:0007669"/>
    <property type="project" value="TreeGrafter"/>
</dbReference>
<dbReference type="FunFam" id="1.10.565.10:FF:000017">
    <property type="entry name" value="Peroxisome proliferator-activated receptor gamma"/>
    <property type="match status" value="1"/>
</dbReference>
<feature type="domain" description="Nuclear receptor" evidence="18">
    <location>
        <begin position="109"/>
        <end position="183"/>
    </location>
</feature>
<dbReference type="InterPro" id="IPR003077">
    <property type="entry name" value="PPAR-gamma"/>
</dbReference>
<evidence type="ECO:0000256" key="1">
    <source>
        <dbReference type="ARBA" id="ARBA00008092"/>
    </source>
</evidence>
<dbReference type="SUPFAM" id="SSF57716">
    <property type="entry name" value="Glucocorticoid receptor-like (DNA-binding domain)"/>
    <property type="match status" value="1"/>
</dbReference>
<keyword evidence="13 16" id="KW-0675">Receptor</keyword>
<evidence type="ECO:0000313" key="22">
    <source>
        <dbReference type="RefSeq" id="XP_012682865.2"/>
    </source>
</evidence>
<evidence type="ECO:0000313" key="21">
    <source>
        <dbReference type="RefSeq" id="XP_012682864.2"/>
    </source>
</evidence>
<keyword evidence="11 17" id="KW-0010">Activator</keyword>
<evidence type="ECO:0000256" key="6">
    <source>
        <dbReference type="ARBA" id="ARBA00022771"/>
    </source>
</evidence>
<sequence length="486" mass="55507">MVDAQMLTWPMSFGRSPMERDGQSDICHVFDMSTFNYPSPLSEENSISPKHLEDFTATEEHHEWTPGEGTFTMLSEASIKVEPRSPSELSEPNYSYFKLHTDVSSALVNLECRVCGDRASGYHYGVHACEGCKGFFRRTVRLNLIYDYCALQCRIHKKSRNKCQYCRFQKCLLVGMSHNAIRFGRMPRTDREKLLGEISKEIEQLDRQAADRRALAKQLYESYVKHFPLPKSKAKAILSGKTNNHAPFVIHDMKSLMAGQQFLNCKEVPLLKPELDVALEALEGGVELSFFRQVQVRSAESIREITEFAKSIPGFVDLDLNDQITLLKYGAMEVMIILWAPLMNKDGTLIAYGQIFMTREFLRSLREPFCGILEPKFDFATKFNVLDLDDSDLALFIAVIILCGDRPGLVNVKPVEELQETVLQALETHLKTVHPEQPQLFAKVLQKMADLRPLVADHVRQIHLLKKTELDMCLHPLLGEIMRDLY</sequence>
<evidence type="ECO:0000313" key="24">
    <source>
        <dbReference type="RefSeq" id="XP_031422771.1"/>
    </source>
</evidence>
<comment type="function">
    <text evidence="17">Nuclear receptor that binds peroxisome proliferators such as hypolipidemic drugs and fatty acids. Once activated by a ligand, the nuclear receptor binds to DNA specific PPAR response elements (PPRE) and modulates the transcription of its target genes, such as acyl-CoA oxidase. It therefore controls the peroxisomal beta-oxidation pathway of fatty acids. Key regulator of adipocyte differentiation and glucose homeostasis. May play a role in the regulation of circadian rhythm.</text>
</comment>
<evidence type="ECO:0000256" key="8">
    <source>
        <dbReference type="ARBA" id="ARBA00023015"/>
    </source>
</evidence>
<dbReference type="Gene3D" id="3.30.50.10">
    <property type="entry name" value="Erythroid Transcription Factor GATA-1, subunit A"/>
    <property type="match status" value="1"/>
</dbReference>
<keyword evidence="20" id="KW-1185">Reference proteome</keyword>
<dbReference type="InterPro" id="IPR035500">
    <property type="entry name" value="NHR-like_dom_sf"/>
</dbReference>
<dbReference type="GO" id="GO:0001227">
    <property type="term" value="F:DNA-binding transcription repressor activity, RNA polymerase II-specific"/>
    <property type="evidence" value="ECO:0007669"/>
    <property type="project" value="TreeGrafter"/>
</dbReference>
<dbReference type="PROSITE" id="PS51030">
    <property type="entry name" value="NUCLEAR_REC_DBD_2"/>
    <property type="match status" value="1"/>
</dbReference>
<evidence type="ECO:0000259" key="18">
    <source>
        <dbReference type="PROSITE" id="PS51030"/>
    </source>
</evidence>
<dbReference type="CDD" id="cd06965">
    <property type="entry name" value="NR_DBD_Ppar"/>
    <property type="match status" value="1"/>
</dbReference>
<dbReference type="GO" id="GO:0045923">
    <property type="term" value="P:positive regulation of fatty acid metabolic process"/>
    <property type="evidence" value="ECO:0007669"/>
    <property type="project" value="TreeGrafter"/>
</dbReference>
<keyword evidence="5 16" id="KW-0479">Metal-binding</keyword>
<evidence type="ECO:0000259" key="19">
    <source>
        <dbReference type="PROSITE" id="PS51843"/>
    </source>
</evidence>
<dbReference type="InterPro" id="IPR013088">
    <property type="entry name" value="Znf_NHR/GATA"/>
</dbReference>
<evidence type="ECO:0000256" key="7">
    <source>
        <dbReference type="ARBA" id="ARBA00022833"/>
    </source>
</evidence>
<dbReference type="SUPFAM" id="SSF48508">
    <property type="entry name" value="Nuclear receptor ligand-binding domain"/>
    <property type="match status" value="1"/>
</dbReference>
<dbReference type="AlphaFoldDB" id="A0A6P3VW74"/>
<dbReference type="OrthoDB" id="7634782at2759"/>
<evidence type="ECO:0000256" key="3">
    <source>
        <dbReference type="ARBA" id="ARBA00022490"/>
    </source>
</evidence>